<protein>
    <recommendedName>
        <fullName evidence="1">Protein kinase domain-containing protein</fullName>
    </recommendedName>
</protein>
<organism evidence="2 3">
    <name type="scientific">Diplodia intermedia</name>
    <dbReference type="NCBI Taxonomy" id="856260"/>
    <lineage>
        <taxon>Eukaryota</taxon>
        <taxon>Fungi</taxon>
        <taxon>Dikarya</taxon>
        <taxon>Ascomycota</taxon>
        <taxon>Pezizomycotina</taxon>
        <taxon>Dothideomycetes</taxon>
        <taxon>Dothideomycetes incertae sedis</taxon>
        <taxon>Botryosphaeriales</taxon>
        <taxon>Botryosphaeriaceae</taxon>
        <taxon>Diplodia</taxon>
    </lineage>
</organism>
<feature type="domain" description="Protein kinase" evidence="1">
    <location>
        <begin position="84"/>
        <end position="489"/>
    </location>
</feature>
<evidence type="ECO:0000313" key="2">
    <source>
        <dbReference type="EMBL" id="KAL1645479.1"/>
    </source>
</evidence>
<dbReference type="Gene3D" id="1.10.510.10">
    <property type="entry name" value="Transferase(Phosphotransferase) domain 1"/>
    <property type="match status" value="1"/>
</dbReference>
<comment type="caution">
    <text evidence="2">The sequence shown here is derived from an EMBL/GenBank/DDBJ whole genome shotgun (WGS) entry which is preliminary data.</text>
</comment>
<proteinExistence type="predicted"/>
<evidence type="ECO:0000259" key="1">
    <source>
        <dbReference type="PROSITE" id="PS50011"/>
    </source>
</evidence>
<accession>A0ABR3TVC4</accession>
<dbReference type="SUPFAM" id="SSF56112">
    <property type="entry name" value="Protein kinase-like (PK-like)"/>
    <property type="match status" value="1"/>
</dbReference>
<evidence type="ECO:0000313" key="3">
    <source>
        <dbReference type="Proteomes" id="UP001521184"/>
    </source>
</evidence>
<reference evidence="2 3" key="1">
    <citation type="journal article" date="2023" name="Plant Dis.">
        <title>First Report of Diplodia intermedia Causing Canker and Dieback Diseases on Apple Trees in Canada.</title>
        <authorList>
            <person name="Ellouze W."/>
            <person name="Ilyukhin E."/>
            <person name="Sulman M."/>
            <person name="Ali S."/>
        </authorList>
    </citation>
    <scope>NUCLEOTIDE SEQUENCE [LARGE SCALE GENOMIC DNA]</scope>
    <source>
        <strain evidence="2 3">M45-28</strain>
    </source>
</reference>
<gene>
    <name evidence="2" type="ORF">SLS58_003788</name>
</gene>
<dbReference type="EMBL" id="JAKEKT020000019">
    <property type="protein sequence ID" value="KAL1645479.1"/>
    <property type="molecule type" value="Genomic_DNA"/>
</dbReference>
<dbReference type="SMART" id="SM00220">
    <property type="entry name" value="S_TKc"/>
    <property type="match status" value="1"/>
</dbReference>
<keyword evidence="3" id="KW-1185">Reference proteome</keyword>
<name>A0ABR3TVC4_9PEZI</name>
<dbReference type="InterPro" id="IPR011009">
    <property type="entry name" value="Kinase-like_dom_sf"/>
</dbReference>
<dbReference type="PROSITE" id="PS50011">
    <property type="entry name" value="PROTEIN_KINASE_DOM"/>
    <property type="match status" value="1"/>
</dbReference>
<dbReference type="InterPro" id="IPR000719">
    <property type="entry name" value="Prot_kinase_dom"/>
</dbReference>
<dbReference type="Proteomes" id="UP001521184">
    <property type="component" value="Unassembled WGS sequence"/>
</dbReference>
<sequence>MPTAQIRDMYNEDFQSLDQGIQDRFRDKALKIADARGAVPPWRVFKPVRDVASNGLRQDPHVLAEDRKSMGLKVKSLLRNGGEWAVASAFGEGGAFGEAIVWRVRDRDGKTLAKIFLKRDKSENDDTSDKERRLLWDIHFSRNDHRYLPRLLGSSDSAPDTRGRTWLEYAIYGDFHHFLAYYVDNELVIPEPFAWYLLHCLAQALHFLEKGHNDRHNKAKHPSWTPKYHYDIKPGNILLDAPETDGPEWCRDYPKPILTDLGGAEDWPAMADTDQIPNHVRGGGTPRFSPFELFPHIVQYWSNKERTAGPARPGPAHPPAGFPIAVPPTISRRATPHKAALPENTHVRMHTSVHQVGAVLWCAMASRTSPAGQLFAWRGAGDGSGGAGEGNPYPAWWDRLPAHQPRRPWPWRVAKKGDREKYGALAERGWVRGQKVVVRGGGRRVRALPRGLDRVGVRPREWVAGAWEPYGPEEALRPAFSGRLVELEQ</sequence>